<evidence type="ECO:0000256" key="1">
    <source>
        <dbReference type="SAM" id="MobiDB-lite"/>
    </source>
</evidence>
<dbReference type="KEGG" id="cqu:CpipJ_CPIJ000166"/>
<feature type="compositionally biased region" description="Basic and acidic residues" evidence="1">
    <location>
        <begin position="516"/>
        <end position="529"/>
    </location>
</feature>
<feature type="compositionally biased region" description="Basic and acidic residues" evidence="1">
    <location>
        <begin position="442"/>
        <end position="503"/>
    </location>
</feature>
<feature type="signal peptide" evidence="2">
    <location>
        <begin position="1"/>
        <end position="18"/>
    </location>
</feature>
<dbReference type="EMBL" id="DS231815">
    <property type="protein sequence ID" value="EDS35139.1"/>
    <property type="molecule type" value="Genomic_DNA"/>
</dbReference>
<dbReference type="VEuPathDB" id="VectorBase:CQUJHB007032"/>
<dbReference type="Proteomes" id="UP000002320">
    <property type="component" value="Unassembled WGS sequence"/>
</dbReference>
<dbReference type="AlphaFoldDB" id="B0VZP7"/>
<evidence type="ECO:0000313" key="4">
    <source>
        <dbReference type="EnsemblMetazoa" id="CPIJ000166-PA"/>
    </source>
</evidence>
<sequence>MLVKTVAVAIVVACLVHGGQENTETAKFISKTLGKALKYAFKFIKALTNLATDKTIPIEELFQQFEKAYDKLITYMTKDEAAFKQALLENLGVAVARDVETKWNKIKQELMNVAANADRLKNYYELYHFLRQRNRTDASSIGKDFFRIWENLENVHDKSVEIFFYAMRRTYMRLADVVFESSFYNDYCHTTYTYSVPSKYQSVSTVISDCTTREKTRWMAISTAIKDEVTLLQSISEELAMNIARCATYKDFITSSPDYNQAEACLKTNLEDMRELSFQLKIHFTNIVNLVKAQVAPSKYRLENCFVTKLHEATALLKSTRESMNECSGRFDSHPRMGYEDDASDWYNRHLGEVCEGSDADSESVSNEAIDSAEAYDKTGFPEDIDRKPKIDTLVCKKRVDSVDTSEKTGNGSDSSEKDGGKDKKDKKGQDSGEGDSGELDSSEKKDKIKKDKNKKDKKDKNNKNDKNKNDSNKNESEELDSEEKGGGEQNSEENKNKQDKKDKKDKKKPGSNKNSSEENKDFSNEKYSIENSEEQFDRKKLKGYSDSESDIFNRRFGAKQPLGDALEEPVVPVADGILKRLLESPVTVEEEKEIDISVKVVGEQEEQDQAFATTAASVDEQ</sequence>
<keyword evidence="2" id="KW-0732">Signal</keyword>
<protein>
    <submittedName>
        <fullName evidence="3 4">Uncharacterized protein</fullName>
    </submittedName>
</protein>
<keyword evidence="5" id="KW-1185">Reference proteome</keyword>
<dbReference type="VEuPathDB" id="VectorBase:CPIJ000166"/>
<feature type="compositionally biased region" description="Basic and acidic residues" evidence="1">
    <location>
        <begin position="415"/>
        <end position="431"/>
    </location>
</feature>
<evidence type="ECO:0000256" key="2">
    <source>
        <dbReference type="SAM" id="SignalP"/>
    </source>
</evidence>
<proteinExistence type="predicted"/>
<accession>B0VZP7</accession>
<evidence type="ECO:0000313" key="5">
    <source>
        <dbReference type="Proteomes" id="UP000002320"/>
    </source>
</evidence>
<reference evidence="4" key="2">
    <citation type="submission" date="2020-05" db="UniProtKB">
        <authorList>
            <consortium name="EnsemblMetazoa"/>
        </authorList>
    </citation>
    <scope>IDENTIFICATION</scope>
    <source>
        <strain evidence="4">JHB</strain>
    </source>
</reference>
<dbReference type="EnsemblMetazoa" id="CPIJ000166-RA">
    <property type="protein sequence ID" value="CPIJ000166-PA"/>
    <property type="gene ID" value="CPIJ000166"/>
</dbReference>
<organism>
    <name type="scientific">Culex quinquefasciatus</name>
    <name type="common">Southern house mosquito</name>
    <name type="synonym">Culex pungens</name>
    <dbReference type="NCBI Taxonomy" id="7176"/>
    <lineage>
        <taxon>Eukaryota</taxon>
        <taxon>Metazoa</taxon>
        <taxon>Ecdysozoa</taxon>
        <taxon>Arthropoda</taxon>
        <taxon>Hexapoda</taxon>
        <taxon>Insecta</taxon>
        <taxon>Pterygota</taxon>
        <taxon>Neoptera</taxon>
        <taxon>Endopterygota</taxon>
        <taxon>Diptera</taxon>
        <taxon>Nematocera</taxon>
        <taxon>Culicoidea</taxon>
        <taxon>Culicidae</taxon>
        <taxon>Culicinae</taxon>
        <taxon>Culicini</taxon>
        <taxon>Culex</taxon>
        <taxon>Culex</taxon>
    </lineage>
</organism>
<reference evidence="3" key="1">
    <citation type="submission" date="2007-03" db="EMBL/GenBank/DDBJ databases">
        <title>Annotation of Culex pipiens quinquefasciatus.</title>
        <authorList>
            <consortium name="The Broad Institute Genome Sequencing Platform"/>
            <person name="Atkinson P.W."/>
            <person name="Hemingway J."/>
            <person name="Christensen B.M."/>
            <person name="Higgs S."/>
            <person name="Kodira C."/>
            <person name="Hannick L."/>
            <person name="Megy K."/>
            <person name="O'Leary S."/>
            <person name="Pearson M."/>
            <person name="Haas B.J."/>
            <person name="Mauceli E."/>
            <person name="Wortman J.R."/>
            <person name="Lee N.H."/>
            <person name="Guigo R."/>
            <person name="Stanke M."/>
            <person name="Alvarado L."/>
            <person name="Amedeo P."/>
            <person name="Antoine C.H."/>
            <person name="Arensburger P."/>
            <person name="Bidwell S.L."/>
            <person name="Crawford M."/>
            <person name="Camaro F."/>
            <person name="Devon K."/>
            <person name="Engels R."/>
            <person name="Hammond M."/>
            <person name="Howarth C."/>
            <person name="Koehrsen M."/>
            <person name="Lawson D."/>
            <person name="Montgomery P."/>
            <person name="Nene V."/>
            <person name="Nusbaum C."/>
            <person name="Puiu D."/>
            <person name="Romero-Severson J."/>
            <person name="Severson D.W."/>
            <person name="Shumway M."/>
            <person name="Sisk P."/>
            <person name="Stolte C."/>
            <person name="Zeng Q."/>
            <person name="Eisenstadt E."/>
            <person name="Fraser-Liggett C."/>
            <person name="Strausberg R."/>
            <person name="Galagan J."/>
            <person name="Birren B."/>
            <person name="Collins F.H."/>
        </authorList>
    </citation>
    <scope>NUCLEOTIDE SEQUENCE [LARGE SCALE GENOMIC DNA]</scope>
    <source>
        <strain evidence="3">JHB</strain>
    </source>
</reference>
<feature type="region of interest" description="Disordered" evidence="1">
    <location>
        <begin position="401"/>
        <end position="546"/>
    </location>
</feature>
<evidence type="ECO:0000313" key="3">
    <source>
        <dbReference type="EMBL" id="EDS35139.1"/>
    </source>
</evidence>
<dbReference type="InParanoid" id="B0VZP7"/>
<feature type="chain" id="PRO_5014566384" evidence="2">
    <location>
        <begin position="19"/>
        <end position="622"/>
    </location>
</feature>
<name>B0VZP7_CULQU</name>
<dbReference type="HOGENOM" id="CLU_439588_0_0_1"/>
<gene>
    <name evidence="4" type="primary">6031083</name>
    <name evidence="3" type="ORF">CpipJ_CPIJ000166</name>
</gene>